<gene>
    <name evidence="5" type="ORF">GGR00_000814</name>
</gene>
<dbReference type="Pfam" id="PF00455">
    <property type="entry name" value="DeoRC"/>
    <property type="match status" value="1"/>
</dbReference>
<dbReference type="Gene3D" id="3.40.50.1360">
    <property type="match status" value="1"/>
</dbReference>
<accession>A0A7X0F4P6</accession>
<dbReference type="InterPro" id="IPR037171">
    <property type="entry name" value="NagB/RpiA_transferase-like"/>
</dbReference>
<dbReference type="RefSeq" id="WP_343065517.1">
    <property type="nucleotide sequence ID" value="NZ_BAABEG010000001.1"/>
</dbReference>
<dbReference type="SMART" id="SM01134">
    <property type="entry name" value="DeoRC"/>
    <property type="match status" value="1"/>
</dbReference>
<dbReference type="InterPro" id="IPR018356">
    <property type="entry name" value="Tscrpt_reg_HTH_DeoR_CS"/>
</dbReference>
<sequence length="249" mass="27153">MARAGSAKAQRMERLQAELAQGRALHISAVSKLLEVSEMTVRRDIQQNPGKLGYLGGYVVPRGMFEPENSYTLDMAADQQRDAKRRACEIALRHVRAEETIFIDCGTTLIELVDLIPNDMRLTVVCYALNVAERLAHKPNVTLVMLGGVYYPASATFFGPEALATISSLGINVALLSAAGFDWARGATCAHFHEAEIKRKVMATASRNILVIDTSKIGRLRSVLFAESTSFDAIVTELSGDETSQHPAS</sequence>
<keyword evidence="3" id="KW-0804">Transcription</keyword>
<dbReference type="Proteomes" id="UP000536262">
    <property type="component" value="Unassembled WGS sequence"/>
</dbReference>
<protein>
    <submittedName>
        <fullName evidence="5">DeoR family deoxyribose operon repressor</fullName>
    </submittedName>
</protein>
<dbReference type="GO" id="GO:0003677">
    <property type="term" value="F:DNA binding"/>
    <property type="evidence" value="ECO:0007669"/>
    <property type="project" value="UniProtKB-KW"/>
</dbReference>
<evidence type="ECO:0000256" key="3">
    <source>
        <dbReference type="ARBA" id="ARBA00023163"/>
    </source>
</evidence>
<dbReference type="PROSITE" id="PS51000">
    <property type="entry name" value="HTH_DEOR_2"/>
    <property type="match status" value="1"/>
</dbReference>
<evidence type="ECO:0000256" key="1">
    <source>
        <dbReference type="ARBA" id="ARBA00023015"/>
    </source>
</evidence>
<dbReference type="SMART" id="SM00420">
    <property type="entry name" value="HTH_DEOR"/>
    <property type="match status" value="1"/>
</dbReference>
<keyword evidence="2" id="KW-0238">DNA-binding</keyword>
<evidence type="ECO:0000313" key="5">
    <source>
        <dbReference type="EMBL" id="MBB6353046.1"/>
    </source>
</evidence>
<comment type="caution">
    <text evidence="5">The sequence shown here is derived from an EMBL/GenBank/DDBJ whole genome shotgun (WGS) entry which is preliminary data.</text>
</comment>
<dbReference type="SUPFAM" id="SSF100950">
    <property type="entry name" value="NagB/RpiA/CoA transferase-like"/>
    <property type="match status" value="1"/>
</dbReference>
<keyword evidence="6" id="KW-1185">Reference proteome</keyword>
<dbReference type="InterPro" id="IPR050313">
    <property type="entry name" value="Carb_Metab_HTH_regulators"/>
</dbReference>
<dbReference type="PANTHER" id="PTHR30363:SF8">
    <property type="entry name" value="DEOXYRIBOSE OPERON REPRESSOR"/>
    <property type="match status" value="1"/>
</dbReference>
<proteinExistence type="predicted"/>
<dbReference type="AlphaFoldDB" id="A0A7X0F4P6"/>
<dbReference type="InterPro" id="IPR001034">
    <property type="entry name" value="DeoR_HTH"/>
</dbReference>
<keyword evidence="1" id="KW-0805">Transcription regulation</keyword>
<name>A0A7X0F4P6_9HYPH</name>
<feature type="domain" description="HTH deoR-type" evidence="4">
    <location>
        <begin position="8"/>
        <end position="60"/>
    </location>
</feature>
<organism evidence="5 6">
    <name type="scientific">Aminobacter aganoensis</name>
    <dbReference type="NCBI Taxonomy" id="83264"/>
    <lineage>
        <taxon>Bacteria</taxon>
        <taxon>Pseudomonadati</taxon>
        <taxon>Pseudomonadota</taxon>
        <taxon>Alphaproteobacteria</taxon>
        <taxon>Hyphomicrobiales</taxon>
        <taxon>Phyllobacteriaceae</taxon>
        <taxon>Aminobacter</taxon>
    </lineage>
</organism>
<dbReference type="InterPro" id="IPR014036">
    <property type="entry name" value="DeoR-like_C"/>
</dbReference>
<evidence type="ECO:0000256" key="2">
    <source>
        <dbReference type="ARBA" id="ARBA00023125"/>
    </source>
</evidence>
<dbReference type="GO" id="GO:0003700">
    <property type="term" value="F:DNA-binding transcription factor activity"/>
    <property type="evidence" value="ECO:0007669"/>
    <property type="project" value="InterPro"/>
</dbReference>
<evidence type="ECO:0000313" key="6">
    <source>
        <dbReference type="Proteomes" id="UP000536262"/>
    </source>
</evidence>
<dbReference type="Pfam" id="PF08220">
    <property type="entry name" value="HTH_DeoR"/>
    <property type="match status" value="1"/>
</dbReference>
<reference evidence="5 6" key="1">
    <citation type="submission" date="2020-08" db="EMBL/GenBank/DDBJ databases">
        <title>Genomic Encyclopedia of Type Strains, Phase IV (KMG-IV): sequencing the most valuable type-strain genomes for metagenomic binning, comparative biology and taxonomic classification.</title>
        <authorList>
            <person name="Goeker M."/>
        </authorList>
    </citation>
    <scope>NUCLEOTIDE SEQUENCE [LARGE SCALE GENOMIC DNA]</scope>
    <source>
        <strain evidence="5 6">DSM 7051</strain>
    </source>
</reference>
<dbReference type="EMBL" id="JACHOU010000002">
    <property type="protein sequence ID" value="MBB6353046.1"/>
    <property type="molecule type" value="Genomic_DNA"/>
</dbReference>
<dbReference type="PANTHER" id="PTHR30363">
    <property type="entry name" value="HTH-TYPE TRANSCRIPTIONAL REGULATOR SRLR-RELATED"/>
    <property type="match status" value="1"/>
</dbReference>
<dbReference type="PROSITE" id="PS00894">
    <property type="entry name" value="HTH_DEOR_1"/>
    <property type="match status" value="1"/>
</dbReference>
<evidence type="ECO:0000259" key="4">
    <source>
        <dbReference type="PROSITE" id="PS51000"/>
    </source>
</evidence>